<reference evidence="1 3" key="1">
    <citation type="submission" date="2015-04" db="EMBL/GenBank/DDBJ databases">
        <title>The complete genome sequence of the rumen methanogen Methanobrevibacter millerae SM9.</title>
        <authorList>
            <person name="Leahy S.C."/>
            <person name="Kelly W.J."/>
            <person name="Pacheco D.M."/>
            <person name="Li D."/>
            <person name="Altermann E."/>
            <person name="Attwood G.T."/>
        </authorList>
    </citation>
    <scope>NUCLEOTIDE SEQUENCE [LARGE SCALE GENOMIC DNA]</scope>
    <source>
        <strain evidence="1 3">SM9</strain>
    </source>
</reference>
<keyword evidence="3" id="KW-1185">Reference proteome</keyword>
<dbReference type="KEGG" id="mmil:sm9_0127"/>
<name>A0A0U3E4V4_9EURY</name>
<evidence type="ECO:0000313" key="3">
    <source>
        <dbReference type="Proteomes" id="UP000067738"/>
    </source>
</evidence>
<dbReference type="EMBL" id="CP011266">
    <property type="protein sequence ID" value="ALT67936.1"/>
    <property type="molecule type" value="Genomic_DNA"/>
</dbReference>
<sequence>MYHFYNGKFVVSFVFHGCLFNVSCCFLNVVDFCGRYYFSNALWVSLYINGA</sequence>
<dbReference type="AlphaFoldDB" id="A0A0U3E4V4"/>
<dbReference type="PATRIC" id="fig|230361.4.peg.128"/>
<organism evidence="1 3">
    <name type="scientific">Methanobrevibacter millerae</name>
    <dbReference type="NCBI Taxonomy" id="230361"/>
    <lineage>
        <taxon>Archaea</taxon>
        <taxon>Methanobacteriati</taxon>
        <taxon>Methanobacteriota</taxon>
        <taxon>Methanomada group</taxon>
        <taxon>Methanobacteria</taxon>
        <taxon>Methanobacteriales</taxon>
        <taxon>Methanobacteriaceae</taxon>
        <taxon>Methanobrevibacter</taxon>
    </lineage>
</organism>
<gene>
    <name evidence="1" type="ORF">sm9_0127</name>
    <name evidence="2" type="ORF">sm9_0156</name>
</gene>
<dbReference type="EMBL" id="CP011266">
    <property type="protein sequence ID" value="ALT67965.1"/>
    <property type="molecule type" value="Genomic_DNA"/>
</dbReference>
<dbReference type="Proteomes" id="UP000067738">
    <property type="component" value="Chromosome"/>
</dbReference>
<accession>A0A0U3E4V4</accession>
<proteinExistence type="predicted"/>
<evidence type="ECO:0000313" key="2">
    <source>
        <dbReference type="EMBL" id="ALT67965.1"/>
    </source>
</evidence>
<evidence type="ECO:0000313" key="1">
    <source>
        <dbReference type="EMBL" id="ALT67936.1"/>
    </source>
</evidence>
<dbReference type="KEGG" id="mmil:sm9_0156"/>
<protein>
    <submittedName>
        <fullName evidence="1">Uncharacterized protein</fullName>
    </submittedName>
</protein>